<feature type="region of interest" description="Disordered" evidence="7">
    <location>
        <begin position="252"/>
        <end position="281"/>
    </location>
</feature>
<evidence type="ECO:0000313" key="10">
    <source>
        <dbReference type="Proteomes" id="UP001497516"/>
    </source>
</evidence>
<dbReference type="GO" id="GO:0010158">
    <property type="term" value="P:abaxial cell fate specification"/>
    <property type="evidence" value="ECO:0007669"/>
    <property type="project" value="InterPro"/>
</dbReference>
<dbReference type="NCBIfam" id="TIGR01557">
    <property type="entry name" value="myb_SHAQKYF"/>
    <property type="match status" value="1"/>
</dbReference>
<dbReference type="PANTHER" id="PTHR31496:SF56">
    <property type="entry name" value="TRANSCRIPTION FACTOR KAN4-RELATED"/>
    <property type="match status" value="1"/>
</dbReference>
<gene>
    <name evidence="9" type="ORF">LTRI10_LOCUS36580</name>
</gene>
<dbReference type="Proteomes" id="UP001497516">
    <property type="component" value="Chromosome 6"/>
</dbReference>
<protein>
    <recommendedName>
        <fullName evidence="8">Myb-like domain-containing protein</fullName>
    </recommendedName>
</protein>
<comment type="subcellular location">
    <subcellularLocation>
        <location evidence="1">Nucleus</location>
    </subcellularLocation>
</comment>
<name>A0AAV2FD71_9ROSI</name>
<dbReference type="FunFam" id="1.10.10.60:FF:000002">
    <property type="entry name" value="Myb family transcription factor"/>
    <property type="match status" value="1"/>
</dbReference>
<dbReference type="InterPro" id="IPR044847">
    <property type="entry name" value="KAN_fam"/>
</dbReference>
<evidence type="ECO:0000259" key="8">
    <source>
        <dbReference type="Pfam" id="PF00249"/>
    </source>
</evidence>
<evidence type="ECO:0000256" key="2">
    <source>
        <dbReference type="ARBA" id="ARBA00022473"/>
    </source>
</evidence>
<feature type="region of interest" description="Disordered" evidence="7">
    <location>
        <begin position="26"/>
        <end position="56"/>
    </location>
</feature>
<reference evidence="9 10" key="1">
    <citation type="submission" date="2024-04" db="EMBL/GenBank/DDBJ databases">
        <authorList>
            <person name="Fracassetti M."/>
        </authorList>
    </citation>
    <scope>NUCLEOTIDE SEQUENCE [LARGE SCALE GENOMIC DNA]</scope>
</reference>
<evidence type="ECO:0000256" key="5">
    <source>
        <dbReference type="ARBA" id="ARBA00023163"/>
    </source>
</evidence>
<keyword evidence="2" id="KW-0217">Developmental protein</keyword>
<evidence type="ECO:0000256" key="4">
    <source>
        <dbReference type="ARBA" id="ARBA00023015"/>
    </source>
</evidence>
<dbReference type="Pfam" id="PF00249">
    <property type="entry name" value="Myb_DNA-binding"/>
    <property type="match status" value="1"/>
</dbReference>
<feature type="compositionally biased region" description="Basic residues" evidence="7">
    <location>
        <begin position="98"/>
        <end position="109"/>
    </location>
</feature>
<proteinExistence type="predicted"/>
<dbReference type="GO" id="GO:0000976">
    <property type="term" value="F:transcription cis-regulatory region binding"/>
    <property type="evidence" value="ECO:0007669"/>
    <property type="project" value="InterPro"/>
</dbReference>
<feature type="compositionally biased region" description="Gly residues" evidence="7">
    <location>
        <begin position="120"/>
        <end position="129"/>
    </location>
</feature>
<keyword evidence="6" id="KW-0539">Nucleus</keyword>
<evidence type="ECO:0000256" key="3">
    <source>
        <dbReference type="ARBA" id="ARBA00022782"/>
    </source>
</evidence>
<evidence type="ECO:0000256" key="7">
    <source>
        <dbReference type="SAM" id="MobiDB-lite"/>
    </source>
</evidence>
<dbReference type="InterPro" id="IPR001005">
    <property type="entry name" value="SANT/Myb"/>
</dbReference>
<dbReference type="InterPro" id="IPR006447">
    <property type="entry name" value="Myb_dom_plants"/>
</dbReference>
<evidence type="ECO:0000256" key="6">
    <source>
        <dbReference type="ARBA" id="ARBA00023242"/>
    </source>
</evidence>
<evidence type="ECO:0000256" key="1">
    <source>
        <dbReference type="ARBA" id="ARBA00004123"/>
    </source>
</evidence>
<sequence length="340" mass="37440">MMRTSSSPSPHFPDLSLQISLPSTAAVYHSESSRSTTGSTTTDSGSSDFSHDNNNNNHTATNAGFLSLGTFDGQNRAVAADQYYHNQSHQTLMGRPTPYHHHHHHHHHQPQIYGRDFKRSGGGGGGGGRRSVRAPRMRWTTTLHAHFVHAVQLLGGHERATPKSVLELMNVKDLTLAHVKSHLQMYRTVKNTDKGLPTGGEMAGKDDLNQIHDDNNNNGEEEDMIVEVEAAAAGGGGSRKLLAADSEIDSSPPYSLIINNPTPQKDNYNRSNPDHHHQVSLTHSQFNPCDLMMIKEKGERQQEVRSVNLDITLGRPSWQMDAAVYSAESSSHNELTLLKC</sequence>
<organism evidence="9 10">
    <name type="scientific">Linum trigynum</name>
    <dbReference type="NCBI Taxonomy" id="586398"/>
    <lineage>
        <taxon>Eukaryota</taxon>
        <taxon>Viridiplantae</taxon>
        <taxon>Streptophyta</taxon>
        <taxon>Embryophyta</taxon>
        <taxon>Tracheophyta</taxon>
        <taxon>Spermatophyta</taxon>
        <taxon>Magnoliopsida</taxon>
        <taxon>eudicotyledons</taxon>
        <taxon>Gunneridae</taxon>
        <taxon>Pentapetalae</taxon>
        <taxon>rosids</taxon>
        <taxon>fabids</taxon>
        <taxon>Malpighiales</taxon>
        <taxon>Linaceae</taxon>
        <taxon>Linum</taxon>
    </lineage>
</organism>
<dbReference type="SUPFAM" id="SSF46689">
    <property type="entry name" value="Homeodomain-like"/>
    <property type="match status" value="1"/>
</dbReference>
<dbReference type="Gene3D" id="1.10.10.60">
    <property type="entry name" value="Homeodomain-like"/>
    <property type="match status" value="1"/>
</dbReference>
<feature type="region of interest" description="Disordered" evidence="7">
    <location>
        <begin position="191"/>
        <end position="210"/>
    </location>
</feature>
<dbReference type="GO" id="GO:0006355">
    <property type="term" value="P:regulation of DNA-templated transcription"/>
    <property type="evidence" value="ECO:0007669"/>
    <property type="project" value="InterPro"/>
</dbReference>
<keyword evidence="3" id="KW-0221">Differentiation</keyword>
<keyword evidence="5" id="KW-0804">Transcription</keyword>
<dbReference type="PANTHER" id="PTHR31496">
    <property type="entry name" value="TRANSCRIPTION FACTOR KAN2-RELATED"/>
    <property type="match status" value="1"/>
</dbReference>
<dbReference type="GO" id="GO:0005634">
    <property type="term" value="C:nucleus"/>
    <property type="evidence" value="ECO:0007669"/>
    <property type="project" value="UniProtKB-SubCell"/>
</dbReference>
<evidence type="ECO:0000313" key="9">
    <source>
        <dbReference type="EMBL" id="CAL1396198.1"/>
    </source>
</evidence>
<keyword evidence="4" id="KW-0805">Transcription regulation</keyword>
<feature type="domain" description="Myb-like" evidence="8">
    <location>
        <begin position="136"/>
        <end position="187"/>
    </location>
</feature>
<feature type="compositionally biased region" description="Polar residues" evidence="7">
    <location>
        <begin position="257"/>
        <end position="271"/>
    </location>
</feature>
<dbReference type="InterPro" id="IPR009057">
    <property type="entry name" value="Homeodomain-like_sf"/>
</dbReference>
<accession>A0AAV2FD71</accession>
<feature type="compositionally biased region" description="Low complexity" evidence="7">
    <location>
        <begin position="33"/>
        <end position="56"/>
    </location>
</feature>
<dbReference type="AlphaFoldDB" id="A0AAV2FD71"/>
<dbReference type="EMBL" id="OZ034819">
    <property type="protein sequence ID" value="CAL1396198.1"/>
    <property type="molecule type" value="Genomic_DNA"/>
</dbReference>
<feature type="region of interest" description="Disordered" evidence="7">
    <location>
        <begin position="90"/>
        <end position="134"/>
    </location>
</feature>
<keyword evidence="10" id="KW-1185">Reference proteome</keyword>